<organism evidence="2 3">
    <name type="scientific">Vibrio parahaemolyticus</name>
    <dbReference type="NCBI Taxonomy" id="670"/>
    <lineage>
        <taxon>Bacteria</taxon>
        <taxon>Pseudomonadati</taxon>
        <taxon>Pseudomonadota</taxon>
        <taxon>Gammaproteobacteria</taxon>
        <taxon>Vibrionales</taxon>
        <taxon>Vibrionaceae</taxon>
        <taxon>Vibrio</taxon>
    </lineage>
</organism>
<dbReference type="RefSeq" id="WP_042776328.1">
    <property type="nucleotide sequence ID" value="NZ_CP114196.1"/>
</dbReference>
<keyword evidence="1" id="KW-0732">Signal</keyword>
<feature type="signal peptide" evidence="1">
    <location>
        <begin position="1"/>
        <end position="21"/>
    </location>
</feature>
<sequence>MKKFFTIGVAIVAFIPYTSHAFLAWTIVDPAKTGQKASQTATDGMTAAERALTKSQEMANEINNAIKSFQNDDNLKAFHTATVSGSHSETHNLLMQSKMEVTPGLCEFVERAYVANFDEQGCLFFDDDGLTSSLVIEGEKVLPGKLAEETFDKLKSSISHRTPIGAPNLHEEYTILLNDTFGQAVLSELSHEDRLAMDQLVGLLTTQNQSTIPHPKDMKGSDDELRLTRKLNRYLRSDLAIATMKSSYIKRSQLSDMNSIQSDIWQGRTEELSDMKSLGMPVETVNGLSPRPTSESVARMDAIQSARLARYLLAYYESLLTREANLALKTQILAELAENGL</sequence>
<name>A0AA47L9X6_VIBPH</name>
<geneLocation type="plasmid" evidence="2 3">
    <name>pHLA</name>
</geneLocation>
<keyword evidence="2" id="KW-0614">Plasmid</keyword>
<evidence type="ECO:0000256" key="1">
    <source>
        <dbReference type="SAM" id="SignalP"/>
    </source>
</evidence>
<protein>
    <submittedName>
        <fullName evidence="2">Uncharacterized protein</fullName>
    </submittedName>
</protein>
<evidence type="ECO:0000313" key="2">
    <source>
        <dbReference type="EMBL" id="WAT93746.1"/>
    </source>
</evidence>
<feature type="chain" id="PRO_5041293179" evidence="1">
    <location>
        <begin position="22"/>
        <end position="341"/>
    </location>
</feature>
<dbReference type="EMBL" id="CP114196">
    <property type="protein sequence ID" value="WAT93746.1"/>
    <property type="molecule type" value="Genomic_DNA"/>
</dbReference>
<gene>
    <name evidence="2" type="ORF">O1Q84_25840</name>
</gene>
<dbReference type="Proteomes" id="UP001156560">
    <property type="component" value="Plasmid pHLA"/>
</dbReference>
<dbReference type="AlphaFoldDB" id="A0AA47L9X6"/>
<reference evidence="2" key="1">
    <citation type="submission" date="2022-12" db="EMBL/GenBank/DDBJ databases">
        <title>Vibrio parahaemolyticus become highly virulent by producing novel Tc toxins.</title>
        <authorList>
            <person name="Yang F."/>
            <person name="You Y."/>
            <person name="Lai Q."/>
            <person name="Xu L."/>
            <person name="Li F."/>
        </authorList>
    </citation>
    <scope>NUCLEOTIDE SEQUENCE</scope>
    <source>
        <strain evidence="2">Vp-HL-202005</strain>
        <plasmid evidence="2">pHLA</plasmid>
    </source>
</reference>
<accession>A0AA47L9X6</accession>
<evidence type="ECO:0000313" key="3">
    <source>
        <dbReference type="Proteomes" id="UP001156560"/>
    </source>
</evidence>
<proteinExistence type="predicted"/>